<evidence type="ECO:0000256" key="2">
    <source>
        <dbReference type="ARBA" id="ARBA00022490"/>
    </source>
</evidence>
<keyword evidence="3" id="KW-0540">Nuclease</keyword>
<keyword evidence="4" id="KW-0479">Metal-binding</keyword>
<evidence type="ECO:0000256" key="3">
    <source>
        <dbReference type="ARBA" id="ARBA00022722"/>
    </source>
</evidence>
<dbReference type="AlphaFoldDB" id="A0A0F9KM04"/>
<dbReference type="CDD" id="cd16962">
    <property type="entry name" value="RuvC"/>
    <property type="match status" value="1"/>
</dbReference>
<dbReference type="FunFam" id="3.30.420.10:FF:000002">
    <property type="entry name" value="Crossover junction endodeoxyribonuclease RuvC"/>
    <property type="match status" value="1"/>
</dbReference>
<dbReference type="Pfam" id="PF02075">
    <property type="entry name" value="RuvC"/>
    <property type="match status" value="1"/>
</dbReference>
<gene>
    <name evidence="12" type="ORF">LCGC14_1314180</name>
</gene>
<dbReference type="Gene3D" id="3.30.420.10">
    <property type="entry name" value="Ribonuclease H-like superfamily/Ribonuclease H"/>
    <property type="match status" value="1"/>
</dbReference>
<dbReference type="GO" id="GO:0006310">
    <property type="term" value="P:DNA recombination"/>
    <property type="evidence" value="ECO:0007669"/>
    <property type="project" value="UniProtKB-KW"/>
</dbReference>
<dbReference type="PRINTS" id="PR00696">
    <property type="entry name" value="RSOLVASERUVC"/>
</dbReference>
<name>A0A0F9KM04_9ZZZZ</name>
<protein>
    <submittedName>
        <fullName evidence="12">Uncharacterized protein</fullName>
    </submittedName>
</protein>
<evidence type="ECO:0000256" key="10">
    <source>
        <dbReference type="ARBA" id="ARBA00023172"/>
    </source>
</evidence>
<dbReference type="NCBIfam" id="TIGR00228">
    <property type="entry name" value="ruvC"/>
    <property type="match status" value="1"/>
</dbReference>
<keyword evidence="9" id="KW-0238">DNA-binding</keyword>
<dbReference type="GO" id="GO:0008821">
    <property type="term" value="F:crossover junction DNA endonuclease activity"/>
    <property type="evidence" value="ECO:0007669"/>
    <property type="project" value="InterPro"/>
</dbReference>
<keyword evidence="10" id="KW-0233">DNA recombination</keyword>
<keyword evidence="7" id="KW-0378">Hydrolase</keyword>
<evidence type="ECO:0000256" key="7">
    <source>
        <dbReference type="ARBA" id="ARBA00022801"/>
    </source>
</evidence>
<accession>A0A0F9KM04</accession>
<evidence type="ECO:0000256" key="9">
    <source>
        <dbReference type="ARBA" id="ARBA00023125"/>
    </source>
</evidence>
<keyword evidence="11" id="KW-0234">DNA repair</keyword>
<sequence length="169" mass="17641">MSRARKAGPDAGPVLGIDPGSRKCGFGIVSPDGKYLASGTIVLPEKEPLPTRLRELYDELASVIVEFRPTLAAVEKVFFAHSAKSALTLGQARGVALLAASVGGLEVREYSATEVKKAVTGYGRAEKGQVQDMVKSILGLGHGLSPDGADALAVAICHLSTVRLEENVS</sequence>
<evidence type="ECO:0000256" key="4">
    <source>
        <dbReference type="ARBA" id="ARBA00022723"/>
    </source>
</evidence>
<dbReference type="SUPFAM" id="SSF53098">
    <property type="entry name" value="Ribonuclease H-like"/>
    <property type="match status" value="1"/>
</dbReference>
<dbReference type="EMBL" id="LAZR01007785">
    <property type="protein sequence ID" value="KKM82963.1"/>
    <property type="molecule type" value="Genomic_DNA"/>
</dbReference>
<dbReference type="GO" id="GO:0006281">
    <property type="term" value="P:DNA repair"/>
    <property type="evidence" value="ECO:0007669"/>
    <property type="project" value="UniProtKB-KW"/>
</dbReference>
<keyword evidence="5" id="KW-0255">Endonuclease</keyword>
<dbReference type="PROSITE" id="PS01321">
    <property type="entry name" value="RUVC"/>
    <property type="match status" value="1"/>
</dbReference>
<evidence type="ECO:0000256" key="11">
    <source>
        <dbReference type="ARBA" id="ARBA00023204"/>
    </source>
</evidence>
<proteinExistence type="inferred from homology"/>
<dbReference type="InterPro" id="IPR036397">
    <property type="entry name" value="RNaseH_sf"/>
</dbReference>
<keyword evidence="6" id="KW-0227">DNA damage</keyword>
<evidence type="ECO:0000256" key="1">
    <source>
        <dbReference type="ARBA" id="ARBA00009518"/>
    </source>
</evidence>
<evidence type="ECO:0000256" key="5">
    <source>
        <dbReference type="ARBA" id="ARBA00022759"/>
    </source>
</evidence>
<dbReference type="GO" id="GO:0046872">
    <property type="term" value="F:metal ion binding"/>
    <property type="evidence" value="ECO:0007669"/>
    <property type="project" value="UniProtKB-KW"/>
</dbReference>
<evidence type="ECO:0000256" key="8">
    <source>
        <dbReference type="ARBA" id="ARBA00022842"/>
    </source>
</evidence>
<dbReference type="GO" id="GO:0003677">
    <property type="term" value="F:DNA binding"/>
    <property type="evidence" value="ECO:0007669"/>
    <property type="project" value="UniProtKB-KW"/>
</dbReference>
<dbReference type="PANTHER" id="PTHR30194">
    <property type="entry name" value="CROSSOVER JUNCTION ENDODEOXYRIBONUCLEASE RUVC"/>
    <property type="match status" value="1"/>
</dbReference>
<dbReference type="InterPro" id="IPR012337">
    <property type="entry name" value="RNaseH-like_sf"/>
</dbReference>
<comment type="caution">
    <text evidence="12">The sequence shown here is derived from an EMBL/GenBank/DDBJ whole genome shotgun (WGS) entry which is preliminary data.</text>
</comment>
<keyword evidence="2" id="KW-0963">Cytoplasm</keyword>
<keyword evidence="8" id="KW-0460">Magnesium</keyword>
<dbReference type="InterPro" id="IPR002176">
    <property type="entry name" value="X-over_junc_endoDNase_RuvC"/>
</dbReference>
<dbReference type="HAMAP" id="MF_00034">
    <property type="entry name" value="RuvC"/>
    <property type="match status" value="1"/>
</dbReference>
<comment type="similarity">
    <text evidence="1">Belongs to the RuvC family.</text>
</comment>
<dbReference type="PANTHER" id="PTHR30194:SF3">
    <property type="entry name" value="CROSSOVER JUNCTION ENDODEOXYRIBONUCLEASE RUVC"/>
    <property type="match status" value="1"/>
</dbReference>
<evidence type="ECO:0000313" key="12">
    <source>
        <dbReference type="EMBL" id="KKM82963.1"/>
    </source>
</evidence>
<dbReference type="InterPro" id="IPR020563">
    <property type="entry name" value="X-over_junc_endoDNase_Mg_BS"/>
</dbReference>
<reference evidence="12" key="1">
    <citation type="journal article" date="2015" name="Nature">
        <title>Complex archaea that bridge the gap between prokaryotes and eukaryotes.</title>
        <authorList>
            <person name="Spang A."/>
            <person name="Saw J.H."/>
            <person name="Jorgensen S.L."/>
            <person name="Zaremba-Niedzwiedzka K."/>
            <person name="Martijn J."/>
            <person name="Lind A.E."/>
            <person name="van Eijk R."/>
            <person name="Schleper C."/>
            <person name="Guy L."/>
            <person name="Ettema T.J."/>
        </authorList>
    </citation>
    <scope>NUCLEOTIDE SEQUENCE</scope>
</reference>
<organism evidence="12">
    <name type="scientific">marine sediment metagenome</name>
    <dbReference type="NCBI Taxonomy" id="412755"/>
    <lineage>
        <taxon>unclassified sequences</taxon>
        <taxon>metagenomes</taxon>
        <taxon>ecological metagenomes</taxon>
    </lineage>
</organism>
<evidence type="ECO:0000256" key="6">
    <source>
        <dbReference type="ARBA" id="ARBA00022763"/>
    </source>
</evidence>